<protein>
    <submittedName>
        <fullName evidence="2">Uncharacterized protein</fullName>
    </submittedName>
</protein>
<dbReference type="EMBL" id="JBFOLJ010000005">
    <property type="protein sequence ID" value="KAL2538049.1"/>
    <property type="molecule type" value="Genomic_DNA"/>
</dbReference>
<proteinExistence type="predicted"/>
<keyword evidence="1" id="KW-0472">Membrane</keyword>
<sequence>MDHRRCKMCFHSFNLFMCLFANLYLFSVTIVLNPDASIPSLESVDTTNYGHLPSIVGESSSKDADEKGSRSTRTSIGWWGTSGAAMGCRPFVGATRSTTTGCAARWVACGVTWGNCARGSLSETSMMK</sequence>
<reference evidence="3" key="1">
    <citation type="submission" date="2024-07" db="EMBL/GenBank/DDBJ databases">
        <title>Two chromosome-level genome assemblies of Korean endemic species Abeliophyllum distichum and Forsythia ovata (Oleaceae).</title>
        <authorList>
            <person name="Jang H."/>
        </authorList>
    </citation>
    <scope>NUCLEOTIDE SEQUENCE [LARGE SCALE GENOMIC DNA]</scope>
</reference>
<accession>A0ABD1VL19</accession>
<dbReference type="Proteomes" id="UP001604277">
    <property type="component" value="Unassembled WGS sequence"/>
</dbReference>
<feature type="transmembrane region" description="Helical" evidence="1">
    <location>
        <begin position="12"/>
        <end position="32"/>
    </location>
</feature>
<keyword evidence="1" id="KW-1133">Transmembrane helix</keyword>
<keyword evidence="3" id="KW-1185">Reference proteome</keyword>
<comment type="caution">
    <text evidence="2">The sequence shown here is derived from an EMBL/GenBank/DDBJ whole genome shotgun (WGS) entry which is preliminary data.</text>
</comment>
<keyword evidence="1" id="KW-0812">Transmembrane</keyword>
<name>A0ABD1VL19_9LAMI</name>
<evidence type="ECO:0000313" key="3">
    <source>
        <dbReference type="Proteomes" id="UP001604277"/>
    </source>
</evidence>
<organism evidence="2 3">
    <name type="scientific">Forsythia ovata</name>
    <dbReference type="NCBI Taxonomy" id="205694"/>
    <lineage>
        <taxon>Eukaryota</taxon>
        <taxon>Viridiplantae</taxon>
        <taxon>Streptophyta</taxon>
        <taxon>Embryophyta</taxon>
        <taxon>Tracheophyta</taxon>
        <taxon>Spermatophyta</taxon>
        <taxon>Magnoliopsida</taxon>
        <taxon>eudicotyledons</taxon>
        <taxon>Gunneridae</taxon>
        <taxon>Pentapetalae</taxon>
        <taxon>asterids</taxon>
        <taxon>lamiids</taxon>
        <taxon>Lamiales</taxon>
        <taxon>Oleaceae</taxon>
        <taxon>Forsythieae</taxon>
        <taxon>Forsythia</taxon>
    </lineage>
</organism>
<evidence type="ECO:0000256" key="1">
    <source>
        <dbReference type="SAM" id="Phobius"/>
    </source>
</evidence>
<dbReference type="AlphaFoldDB" id="A0ABD1VL19"/>
<evidence type="ECO:0000313" key="2">
    <source>
        <dbReference type="EMBL" id="KAL2538049.1"/>
    </source>
</evidence>
<gene>
    <name evidence="2" type="ORF">Fot_19440</name>
</gene>